<comment type="similarity">
    <text evidence="5">Belongs to the phospholipase A1 family.</text>
</comment>
<keyword evidence="10" id="KW-0812">Transmembrane</keyword>
<dbReference type="Proteomes" id="UP000291236">
    <property type="component" value="Chromosome"/>
</dbReference>
<comment type="catalytic activity">
    <reaction evidence="2">
        <text>a 1,2-diacyl-sn-glycero-3-phosphocholine + H2O = a 1-acyl-sn-glycero-3-phosphocholine + a fatty acid + H(+)</text>
        <dbReference type="Rhea" id="RHEA:15801"/>
        <dbReference type="ChEBI" id="CHEBI:15377"/>
        <dbReference type="ChEBI" id="CHEBI:15378"/>
        <dbReference type="ChEBI" id="CHEBI:28868"/>
        <dbReference type="ChEBI" id="CHEBI:57643"/>
        <dbReference type="ChEBI" id="CHEBI:58168"/>
        <dbReference type="EC" id="3.1.1.4"/>
    </reaction>
</comment>
<keyword evidence="12" id="KW-0732">Signal</keyword>
<dbReference type="GO" id="GO:0009279">
    <property type="term" value="C:cell outer membrane"/>
    <property type="evidence" value="ECO:0007669"/>
    <property type="project" value="UniProtKB-SubCell"/>
</dbReference>
<evidence type="ECO:0000256" key="7">
    <source>
        <dbReference type="ARBA" id="ARBA00013179"/>
    </source>
</evidence>
<keyword evidence="22" id="KW-1185">Reference proteome</keyword>
<evidence type="ECO:0000256" key="9">
    <source>
        <dbReference type="ARBA" id="ARBA00022452"/>
    </source>
</evidence>
<evidence type="ECO:0000256" key="5">
    <source>
        <dbReference type="ARBA" id="ARBA00010525"/>
    </source>
</evidence>
<dbReference type="InterPro" id="IPR003187">
    <property type="entry name" value="PLipase_A1"/>
</dbReference>
<evidence type="ECO:0000256" key="6">
    <source>
        <dbReference type="ARBA" id="ARBA00011702"/>
    </source>
</evidence>
<evidence type="ECO:0000256" key="13">
    <source>
        <dbReference type="ARBA" id="ARBA00022801"/>
    </source>
</evidence>
<feature type="active site" description="Proton acceptor" evidence="20">
    <location>
        <position position="103"/>
    </location>
</feature>
<evidence type="ECO:0000256" key="14">
    <source>
        <dbReference type="ARBA" id="ARBA00022837"/>
    </source>
</evidence>
<evidence type="ECO:0000256" key="18">
    <source>
        <dbReference type="ARBA" id="ARBA00023237"/>
    </source>
</evidence>
<dbReference type="GO" id="GO:0016042">
    <property type="term" value="P:lipid catabolic process"/>
    <property type="evidence" value="ECO:0007669"/>
    <property type="project" value="UniProtKB-KW"/>
</dbReference>
<dbReference type="GO" id="GO:0046872">
    <property type="term" value="F:metal ion binding"/>
    <property type="evidence" value="ECO:0007669"/>
    <property type="project" value="UniProtKB-KW"/>
</dbReference>
<comment type="cofactor">
    <cofactor evidence="3">
        <name>Ca(2+)</name>
        <dbReference type="ChEBI" id="CHEBI:29108"/>
    </cofactor>
</comment>
<sequence>MFELYQDNYILPYYYTASPYYSLYNEMSVENEPVESKEFKAQLSVYAPIYEWEHISLNAAFTLKSFWQLYEIRPWFRSSDYNPEAFLLYKINEHNKASLGYSHESNGLGTDYEMSWNRVYGKFNYEQKDFSFEFMAWFLPVDNETTFTHHSEKIEDYLGYEKVTGSYKIGNFETKISIQNIENIDRIQITASQSYNFYRDYALYFQYFYGYGQSLIEFNHFTQAFGIGIQFLNNEKKKECNFSK</sequence>
<evidence type="ECO:0000313" key="22">
    <source>
        <dbReference type="Proteomes" id="UP000291236"/>
    </source>
</evidence>
<evidence type="ECO:0000256" key="2">
    <source>
        <dbReference type="ARBA" id="ARBA00001604"/>
    </source>
</evidence>
<comment type="subunit">
    <text evidence="6">Homodimer; dimerization is reversible, and the dimeric form is the active one.</text>
</comment>
<evidence type="ECO:0000256" key="11">
    <source>
        <dbReference type="ARBA" id="ARBA00022723"/>
    </source>
</evidence>
<evidence type="ECO:0000313" key="21">
    <source>
        <dbReference type="EMBL" id="BBH53622.1"/>
    </source>
</evidence>
<dbReference type="PANTHER" id="PTHR40457">
    <property type="entry name" value="PHOSPHOLIPASE A1"/>
    <property type="match status" value="1"/>
</dbReference>
<gene>
    <name evidence="21" type="ORF">JCM31447_20690</name>
</gene>
<evidence type="ECO:0000256" key="3">
    <source>
        <dbReference type="ARBA" id="ARBA00001913"/>
    </source>
</evidence>
<reference evidence="21 22" key="1">
    <citation type="submission" date="2018-12" db="EMBL/GenBank/DDBJ databases">
        <title>Rubrispira sanarue gen. nov., sp., nov., a member of the order Silvanigrellales, isolated from a brackish lake in Hamamatsu Japan.</title>
        <authorList>
            <person name="Maejima Y."/>
            <person name="Iino T."/>
            <person name="Muraguchi Y."/>
            <person name="Fukuda K."/>
            <person name="Nojiri H."/>
            <person name="Ohkuma M."/>
            <person name="Moriuchi R."/>
            <person name="Dohra H."/>
            <person name="Kimbara K."/>
            <person name="Shintani M."/>
        </authorList>
    </citation>
    <scope>NUCLEOTIDE SEQUENCE [LARGE SCALE GENOMIC DNA]</scope>
    <source>
        <strain evidence="21 22">RF1110005</strain>
    </source>
</reference>
<feature type="active site" description="Nucleophile" evidence="20">
    <location>
        <position position="105"/>
    </location>
</feature>
<dbReference type="GO" id="GO:0004623">
    <property type="term" value="F:phospholipase A2 activity"/>
    <property type="evidence" value="ECO:0007669"/>
    <property type="project" value="UniProtKB-EC"/>
</dbReference>
<dbReference type="Pfam" id="PF02253">
    <property type="entry name" value="PLA1"/>
    <property type="match status" value="1"/>
</dbReference>
<evidence type="ECO:0000256" key="16">
    <source>
        <dbReference type="ARBA" id="ARBA00023098"/>
    </source>
</evidence>
<keyword evidence="11" id="KW-0479">Metal-binding</keyword>
<keyword evidence="16" id="KW-0443">Lipid metabolism</keyword>
<accession>A0A4P2VXA4</accession>
<proteinExistence type="inferred from homology"/>
<evidence type="ECO:0000256" key="8">
    <source>
        <dbReference type="ARBA" id="ARBA00013278"/>
    </source>
</evidence>
<dbReference type="SUPFAM" id="SSF56931">
    <property type="entry name" value="Outer membrane phospholipase A (OMPLA)"/>
    <property type="match status" value="1"/>
</dbReference>
<organism evidence="21 22">
    <name type="scientific">Fluviispira sanaruensis</name>
    <dbReference type="NCBI Taxonomy" id="2493639"/>
    <lineage>
        <taxon>Bacteria</taxon>
        <taxon>Pseudomonadati</taxon>
        <taxon>Bdellovibrionota</taxon>
        <taxon>Oligoflexia</taxon>
        <taxon>Silvanigrellales</taxon>
        <taxon>Silvanigrellaceae</taxon>
        <taxon>Fluviispira</taxon>
    </lineage>
</organism>
<comment type="subcellular location">
    <subcellularLocation>
        <location evidence="4">Cell outer membrane</location>
        <topology evidence="4">Multi-pass membrane protein</topology>
    </subcellularLocation>
</comment>
<keyword evidence="13" id="KW-0378">Hydrolase</keyword>
<evidence type="ECO:0000256" key="1">
    <source>
        <dbReference type="ARBA" id="ARBA00000111"/>
    </source>
</evidence>
<evidence type="ECO:0000256" key="20">
    <source>
        <dbReference type="PIRSR" id="PIRSR603187-1"/>
    </source>
</evidence>
<dbReference type="EMBL" id="AP019368">
    <property type="protein sequence ID" value="BBH53622.1"/>
    <property type="molecule type" value="Genomic_DNA"/>
</dbReference>
<dbReference type="RefSeq" id="WP_130609851.1">
    <property type="nucleotide sequence ID" value="NZ_AP019368.1"/>
</dbReference>
<keyword evidence="14" id="KW-0106">Calcium</keyword>
<evidence type="ECO:0000256" key="19">
    <source>
        <dbReference type="ARBA" id="ARBA00032375"/>
    </source>
</evidence>
<evidence type="ECO:0000256" key="12">
    <source>
        <dbReference type="ARBA" id="ARBA00022729"/>
    </source>
</evidence>
<dbReference type="Gene3D" id="2.40.230.10">
    <property type="entry name" value="Phospholipase A1"/>
    <property type="match status" value="1"/>
</dbReference>
<keyword evidence="9" id="KW-1134">Transmembrane beta strand</keyword>
<evidence type="ECO:0000256" key="4">
    <source>
        <dbReference type="ARBA" id="ARBA00004571"/>
    </source>
</evidence>
<keyword evidence="17" id="KW-0472">Membrane</keyword>
<evidence type="ECO:0000256" key="17">
    <source>
        <dbReference type="ARBA" id="ARBA00023136"/>
    </source>
</evidence>
<keyword evidence="18" id="KW-0998">Cell outer membrane</keyword>
<dbReference type="OrthoDB" id="188433at2"/>
<dbReference type="EC" id="3.1.1.4" evidence="8"/>
<dbReference type="PRINTS" id="PR01486">
    <property type="entry name" value="PHPHLIPASEA1"/>
</dbReference>
<comment type="catalytic activity">
    <reaction evidence="1">
        <text>a 1,2-diacyl-sn-glycero-3-phosphocholine + H2O = a 2-acyl-sn-glycero-3-phosphocholine + a fatty acid + H(+)</text>
        <dbReference type="Rhea" id="RHEA:18689"/>
        <dbReference type="ChEBI" id="CHEBI:15377"/>
        <dbReference type="ChEBI" id="CHEBI:15378"/>
        <dbReference type="ChEBI" id="CHEBI:28868"/>
        <dbReference type="ChEBI" id="CHEBI:57643"/>
        <dbReference type="ChEBI" id="CHEBI:57875"/>
        <dbReference type="EC" id="3.1.1.32"/>
    </reaction>
</comment>
<dbReference type="PANTHER" id="PTHR40457:SF1">
    <property type="entry name" value="PHOSPHOLIPASE A1"/>
    <property type="match status" value="1"/>
</dbReference>
<evidence type="ECO:0000256" key="10">
    <source>
        <dbReference type="ARBA" id="ARBA00022692"/>
    </source>
</evidence>
<keyword evidence="15" id="KW-0442">Lipid degradation</keyword>
<dbReference type="KEGG" id="sbf:JCM31447_20690"/>
<dbReference type="InterPro" id="IPR036541">
    <property type="entry name" value="PLipase_A1_sf"/>
</dbReference>
<name>A0A4P2VXA4_FLUSA</name>
<dbReference type="EC" id="3.1.1.32" evidence="7"/>
<dbReference type="GO" id="GO:0008970">
    <property type="term" value="F:phospholipase A1 activity"/>
    <property type="evidence" value="ECO:0007669"/>
    <property type="project" value="UniProtKB-EC"/>
</dbReference>
<evidence type="ECO:0000256" key="15">
    <source>
        <dbReference type="ARBA" id="ARBA00022963"/>
    </source>
</evidence>
<dbReference type="AlphaFoldDB" id="A0A4P2VXA4"/>
<protein>
    <recommendedName>
        <fullName evidence="19">Phosphatidylcholine 1-acylhydrolase</fullName>
        <ecNumber evidence="7">3.1.1.32</ecNumber>
        <ecNumber evidence="8">3.1.1.4</ecNumber>
    </recommendedName>
</protein>